<name>G7WP72_METH6</name>
<dbReference type="Pfam" id="PF00578">
    <property type="entry name" value="AhpC-TSA"/>
    <property type="match status" value="1"/>
</dbReference>
<dbReference type="SUPFAM" id="SSF52833">
    <property type="entry name" value="Thioredoxin-like"/>
    <property type="match status" value="1"/>
</dbReference>
<feature type="transmembrane region" description="Helical" evidence="7">
    <location>
        <begin position="265"/>
        <end position="287"/>
    </location>
</feature>
<evidence type="ECO:0000259" key="8">
    <source>
        <dbReference type="PROSITE" id="PS51352"/>
    </source>
</evidence>
<evidence type="ECO:0000313" key="10">
    <source>
        <dbReference type="Proteomes" id="UP000005877"/>
    </source>
</evidence>
<dbReference type="KEGG" id="mhi:Mhar_1552"/>
<evidence type="ECO:0000256" key="2">
    <source>
        <dbReference type="ARBA" id="ARBA00006143"/>
    </source>
</evidence>
<evidence type="ECO:0000256" key="6">
    <source>
        <dbReference type="ARBA" id="ARBA00023136"/>
    </source>
</evidence>
<feature type="domain" description="Thioredoxin" evidence="8">
    <location>
        <begin position="33"/>
        <end position="199"/>
    </location>
</feature>
<evidence type="ECO:0000256" key="4">
    <source>
        <dbReference type="ARBA" id="ARBA00022692"/>
    </source>
</evidence>
<dbReference type="GO" id="GO:0017004">
    <property type="term" value="P:cytochrome complex assembly"/>
    <property type="evidence" value="ECO:0007669"/>
    <property type="project" value="InterPro"/>
</dbReference>
<feature type="transmembrane region" description="Helical" evidence="7">
    <location>
        <begin position="399"/>
        <end position="423"/>
    </location>
</feature>
<proteinExistence type="inferred from homology"/>
<dbReference type="EMBL" id="CP003117">
    <property type="protein sequence ID" value="AET64913.1"/>
    <property type="molecule type" value="Genomic_DNA"/>
</dbReference>
<evidence type="ECO:0000256" key="7">
    <source>
        <dbReference type="SAM" id="Phobius"/>
    </source>
</evidence>
<dbReference type="GO" id="GO:0005886">
    <property type="term" value="C:plasma membrane"/>
    <property type="evidence" value="ECO:0007669"/>
    <property type="project" value="UniProtKB-SubCell"/>
</dbReference>
<dbReference type="PANTHER" id="PTHR31272">
    <property type="entry name" value="CYTOCHROME C-TYPE BIOGENESIS PROTEIN HI_1454-RELATED"/>
    <property type="match status" value="1"/>
</dbReference>
<reference evidence="9 10" key="1">
    <citation type="journal article" date="2012" name="PLoS ONE">
        <title>The genome characteristics and predicted function of methyl-group oxidation pathway in the obligate aceticlastic methanogens, Methanosaeta spp.</title>
        <authorList>
            <person name="Zhu J."/>
            <person name="Zheng H."/>
            <person name="Ai G."/>
            <person name="Zhang G."/>
            <person name="Liu D."/>
            <person name="Liu X."/>
            <person name="Dong X."/>
        </authorList>
    </citation>
    <scope>NUCLEOTIDE SEQUENCE [LARGE SCALE GENOMIC DNA]</scope>
    <source>
        <strain evidence="9 10">6Ac</strain>
    </source>
</reference>
<feature type="transmembrane region" description="Helical" evidence="7">
    <location>
        <begin position="299"/>
        <end position="316"/>
    </location>
</feature>
<evidence type="ECO:0000256" key="3">
    <source>
        <dbReference type="ARBA" id="ARBA00022475"/>
    </source>
</evidence>
<keyword evidence="5 7" id="KW-1133">Transmembrane helix</keyword>
<evidence type="ECO:0000313" key="9">
    <source>
        <dbReference type="EMBL" id="AET64913.1"/>
    </source>
</evidence>
<accession>G7WP72</accession>
<dbReference type="RefSeq" id="WP_014587097.1">
    <property type="nucleotide sequence ID" value="NC_017527.1"/>
</dbReference>
<dbReference type="InterPro" id="IPR013766">
    <property type="entry name" value="Thioredoxin_domain"/>
</dbReference>
<dbReference type="InterPro" id="IPR051790">
    <property type="entry name" value="Cytochrome_c-biogenesis_DsbD"/>
</dbReference>
<keyword evidence="6 7" id="KW-0472">Membrane</keyword>
<dbReference type="InterPro" id="IPR003834">
    <property type="entry name" value="Cyt_c_assmbl_TM_dom"/>
</dbReference>
<dbReference type="PATRIC" id="fig|1110509.7.peg.1726"/>
<dbReference type="GeneID" id="12510721"/>
<protein>
    <submittedName>
        <fullName evidence="9">Cytochrome c biogenesis protein, transmembrane region</fullName>
    </submittedName>
</protein>
<dbReference type="HOGENOM" id="CLU_632551_0_0_2"/>
<sequence length="467" mass="51269">MRSDHKHFLIVGAITLTAVLVALFSLNSTLGSDQEPIRAPDFSGTTQDGQNFSLSDFEGEVVVLHITNIESPLCIECEKALASQIGELQRLVENKPDVNLVTLNVRKNPYSKDGSTLSESWWGTEVSWIWAEDFEPYRIAARYVDFTNFEGGFSNPTILLIDREGMVVGIYHVYQLGKGMIDGVQDAPTLQAKVEALERGEWVGMEGAVSLHKVTLIGMFGLGIITSFSPCSLALLIAMFSYIMTSRRRKVLSDEEDYGSSAREGLWIGIAFTLGMAIVFFVLGLFISNLGVFVRDSRFFDLAAGILLVALGINVFKPIGEILEPIKARLPARRGEEEEFRERKGLMERAVNLSIGLFKHSVFIGAFTLGVFFALGWAPCAISLVFPALIWLISQDISALTGGLMLFVFGVGHGVPIIPIATFSRSFGGKLGEEYLAVGSAIVKAFGIMIIITGLVYAARYFGYKLW</sequence>
<dbReference type="OrthoDB" id="147901at2157"/>
<feature type="transmembrane region" description="Helical" evidence="7">
    <location>
        <begin position="435"/>
        <end position="459"/>
    </location>
</feature>
<gene>
    <name evidence="9" type="ordered locus">Mhar_1552</name>
</gene>
<dbReference type="GO" id="GO:0016491">
    <property type="term" value="F:oxidoreductase activity"/>
    <property type="evidence" value="ECO:0007669"/>
    <property type="project" value="InterPro"/>
</dbReference>
<dbReference type="PROSITE" id="PS51352">
    <property type="entry name" value="THIOREDOXIN_2"/>
    <property type="match status" value="1"/>
</dbReference>
<dbReference type="AlphaFoldDB" id="G7WP72"/>
<dbReference type="Gene3D" id="3.40.30.10">
    <property type="entry name" value="Glutaredoxin"/>
    <property type="match status" value="1"/>
</dbReference>
<keyword evidence="10" id="KW-1185">Reference proteome</keyword>
<feature type="transmembrane region" description="Helical" evidence="7">
    <location>
        <begin position="216"/>
        <end position="244"/>
    </location>
</feature>
<organism evidence="9 10">
    <name type="scientific">Methanothrix harundinacea (strain 6Ac)</name>
    <name type="common">Methanosaeta harundinacea</name>
    <dbReference type="NCBI Taxonomy" id="1110509"/>
    <lineage>
        <taxon>Archaea</taxon>
        <taxon>Methanobacteriati</taxon>
        <taxon>Methanobacteriota</taxon>
        <taxon>Stenosarchaea group</taxon>
        <taxon>Methanomicrobia</taxon>
        <taxon>Methanotrichales</taxon>
        <taxon>Methanotrichaceae</taxon>
        <taxon>Methanothrix</taxon>
    </lineage>
</organism>
<evidence type="ECO:0000256" key="1">
    <source>
        <dbReference type="ARBA" id="ARBA00004651"/>
    </source>
</evidence>
<feature type="transmembrane region" description="Helical" evidence="7">
    <location>
        <begin position="362"/>
        <end position="393"/>
    </location>
</feature>
<dbReference type="Proteomes" id="UP000005877">
    <property type="component" value="Chromosome"/>
</dbReference>
<keyword evidence="3" id="KW-1003">Cell membrane</keyword>
<dbReference type="STRING" id="1110509.Mhar_1552"/>
<dbReference type="InterPro" id="IPR000866">
    <property type="entry name" value="AhpC/TSA"/>
</dbReference>
<dbReference type="Pfam" id="PF02683">
    <property type="entry name" value="DsbD_TM"/>
    <property type="match status" value="1"/>
</dbReference>
<dbReference type="PANTHER" id="PTHR31272:SF9">
    <property type="entry name" value="BLL1027 PROTEIN"/>
    <property type="match status" value="1"/>
</dbReference>
<comment type="subcellular location">
    <subcellularLocation>
        <location evidence="1">Cell membrane</location>
        <topology evidence="1">Multi-pass membrane protein</topology>
    </subcellularLocation>
</comment>
<evidence type="ECO:0000256" key="5">
    <source>
        <dbReference type="ARBA" id="ARBA00022989"/>
    </source>
</evidence>
<comment type="similarity">
    <text evidence="2">Belongs to the DsbD family.</text>
</comment>
<dbReference type="GO" id="GO:0016209">
    <property type="term" value="F:antioxidant activity"/>
    <property type="evidence" value="ECO:0007669"/>
    <property type="project" value="InterPro"/>
</dbReference>
<keyword evidence="4 7" id="KW-0812">Transmembrane</keyword>
<dbReference type="InterPro" id="IPR036249">
    <property type="entry name" value="Thioredoxin-like_sf"/>
</dbReference>